<sequence>MDVAKTYRPISYLKTNTADVAREVAENASTVVITQNGVPSFVCVSMEEYYQTQETNALLKLIQLGKRQADKGDVRPLSAAREDLNQRVLARRRKEA</sequence>
<protein>
    <recommendedName>
        <fullName evidence="2">Antitoxin</fullName>
    </recommendedName>
</protein>
<comment type="similarity">
    <text evidence="1 2">Belongs to the phD/YefM antitoxin family.</text>
</comment>
<dbReference type="InterPro" id="IPR051405">
    <property type="entry name" value="phD/YefM_antitoxin"/>
</dbReference>
<dbReference type="RefSeq" id="WP_145873109.1">
    <property type="nucleotide sequence ID" value="NZ_CP046904.1"/>
</dbReference>
<keyword evidence="6" id="KW-1185">Reference proteome</keyword>
<dbReference type="AlphaFoldDB" id="A0A562Q4Q0"/>
<dbReference type="Proteomes" id="UP000437862">
    <property type="component" value="Chromosome"/>
</dbReference>
<name>A0A562Q4Q0_9BURK</name>
<evidence type="ECO:0000313" key="4">
    <source>
        <dbReference type="EMBL" id="TWI51721.1"/>
    </source>
</evidence>
<dbReference type="Proteomes" id="UP000315112">
    <property type="component" value="Unassembled WGS sequence"/>
</dbReference>
<dbReference type="PANTHER" id="PTHR33713">
    <property type="entry name" value="ANTITOXIN YAFN-RELATED"/>
    <property type="match status" value="1"/>
</dbReference>
<reference evidence="4" key="2">
    <citation type="submission" date="2019-07" db="EMBL/GenBank/DDBJ databases">
        <authorList>
            <person name="Whitman W."/>
            <person name="Huntemann M."/>
            <person name="Clum A."/>
            <person name="Pillay M."/>
            <person name="Palaniappan K."/>
            <person name="Varghese N."/>
            <person name="Mikhailova N."/>
            <person name="Stamatis D."/>
            <person name="Reddy T."/>
            <person name="Daum C."/>
            <person name="Shapiro N."/>
            <person name="Ivanova N."/>
            <person name="Kyrpides N."/>
            <person name="Woyke T."/>
        </authorList>
    </citation>
    <scope>NUCLEOTIDE SEQUENCE</scope>
    <source>
        <strain evidence="4">CGMCC 1.10685</strain>
    </source>
</reference>
<comment type="function">
    <text evidence="2">Antitoxin component of a type II toxin-antitoxin (TA) system.</text>
</comment>
<gene>
    <name evidence="3" type="ORF">GO485_23470</name>
    <name evidence="4" type="ORF">IP92_00709</name>
</gene>
<dbReference type="SUPFAM" id="SSF143120">
    <property type="entry name" value="YefM-like"/>
    <property type="match status" value="1"/>
</dbReference>
<dbReference type="InterPro" id="IPR036165">
    <property type="entry name" value="YefM-like_sf"/>
</dbReference>
<evidence type="ECO:0000313" key="3">
    <source>
        <dbReference type="EMBL" id="QGZ41723.1"/>
    </source>
</evidence>
<dbReference type="NCBIfam" id="TIGR01552">
    <property type="entry name" value="phd_fam"/>
    <property type="match status" value="1"/>
</dbReference>
<dbReference type="EMBL" id="CP046904">
    <property type="protein sequence ID" value="QGZ41723.1"/>
    <property type="molecule type" value="Genomic_DNA"/>
</dbReference>
<evidence type="ECO:0000256" key="2">
    <source>
        <dbReference type="RuleBase" id="RU362080"/>
    </source>
</evidence>
<dbReference type="EMBL" id="VLKW01000001">
    <property type="protein sequence ID" value="TWI51721.1"/>
    <property type="molecule type" value="Genomic_DNA"/>
</dbReference>
<evidence type="ECO:0000313" key="6">
    <source>
        <dbReference type="Proteomes" id="UP000437862"/>
    </source>
</evidence>
<accession>A0A562Q4Q0</accession>
<evidence type="ECO:0000256" key="1">
    <source>
        <dbReference type="ARBA" id="ARBA00009981"/>
    </source>
</evidence>
<dbReference type="InterPro" id="IPR006442">
    <property type="entry name" value="Antitoxin_Phd/YefM"/>
</dbReference>
<organism evidence="4 5">
    <name type="scientific">Pseudoduganella flava</name>
    <dbReference type="NCBI Taxonomy" id="871742"/>
    <lineage>
        <taxon>Bacteria</taxon>
        <taxon>Pseudomonadati</taxon>
        <taxon>Pseudomonadota</taxon>
        <taxon>Betaproteobacteria</taxon>
        <taxon>Burkholderiales</taxon>
        <taxon>Oxalobacteraceae</taxon>
        <taxon>Telluria group</taxon>
        <taxon>Pseudoduganella</taxon>
    </lineage>
</organism>
<reference evidence="4 5" key="1">
    <citation type="journal article" date="2015" name="Stand. Genomic Sci.">
        <title>Genomic Encyclopedia of Bacterial and Archaeal Type Strains, Phase III: the genomes of soil and plant-associated and newly described type strains.</title>
        <authorList>
            <person name="Whitman W.B."/>
            <person name="Woyke T."/>
            <person name="Klenk H.P."/>
            <person name="Zhou Y."/>
            <person name="Lilburn T.G."/>
            <person name="Beck B.J."/>
            <person name="De Vos P."/>
            <person name="Vandamme P."/>
            <person name="Eisen J.A."/>
            <person name="Garrity G."/>
            <person name="Hugenholtz P."/>
            <person name="Kyrpides N.C."/>
        </authorList>
    </citation>
    <scope>NUCLEOTIDE SEQUENCE [LARGE SCALE GENOMIC DNA]</scope>
    <source>
        <strain evidence="4 5">CGMCC 1.10685</strain>
    </source>
</reference>
<dbReference type="Gene3D" id="3.40.1620.10">
    <property type="entry name" value="YefM-like domain"/>
    <property type="match status" value="1"/>
</dbReference>
<dbReference type="OrthoDB" id="7069202at2"/>
<evidence type="ECO:0000313" key="5">
    <source>
        <dbReference type="Proteomes" id="UP000315112"/>
    </source>
</evidence>
<dbReference type="PANTHER" id="PTHR33713:SF11">
    <property type="entry name" value="PREVENT-HOST-DEATH FAMILY PROTEIN"/>
    <property type="match status" value="1"/>
</dbReference>
<reference evidence="3 6" key="3">
    <citation type="submission" date="2019-12" db="EMBL/GenBank/DDBJ databases">
        <title>Draft Genome Sequences of Six Type Strains of the Genus Massilia.</title>
        <authorList>
            <person name="Miess H."/>
            <person name="Frediansyah A."/>
            <person name="Goeker M."/>
            <person name="Gross H."/>
        </authorList>
    </citation>
    <scope>NUCLEOTIDE SEQUENCE [LARGE SCALE GENOMIC DNA]</scope>
    <source>
        <strain evidence="3 6">DSM 26639</strain>
    </source>
</reference>
<dbReference type="Pfam" id="PF02604">
    <property type="entry name" value="PhdYeFM_antitox"/>
    <property type="match status" value="1"/>
</dbReference>
<proteinExistence type="inferred from homology"/>